<dbReference type="GO" id="GO:0005829">
    <property type="term" value="C:cytosol"/>
    <property type="evidence" value="ECO:0007669"/>
    <property type="project" value="TreeGrafter"/>
</dbReference>
<evidence type="ECO:0000256" key="2">
    <source>
        <dbReference type="ARBA" id="ARBA00023012"/>
    </source>
</evidence>
<organism evidence="10 11">
    <name type="scientific">Arthrobacter rhombi</name>
    <dbReference type="NCBI Taxonomy" id="71253"/>
    <lineage>
        <taxon>Bacteria</taxon>
        <taxon>Bacillati</taxon>
        <taxon>Actinomycetota</taxon>
        <taxon>Actinomycetes</taxon>
        <taxon>Micrococcales</taxon>
        <taxon>Micrococcaceae</taxon>
        <taxon>Arthrobacter</taxon>
    </lineage>
</organism>
<dbReference type="GO" id="GO:0000976">
    <property type="term" value="F:transcription cis-regulatory region binding"/>
    <property type="evidence" value="ECO:0007669"/>
    <property type="project" value="TreeGrafter"/>
</dbReference>
<feature type="DNA-binding region" description="OmpR/PhoB-type" evidence="7">
    <location>
        <begin position="147"/>
        <end position="244"/>
    </location>
</feature>
<accession>A0A1R4F8Z1</accession>
<dbReference type="RefSeq" id="WP_086995100.1">
    <property type="nucleotide sequence ID" value="NZ_FUHW01000013.1"/>
</dbReference>
<dbReference type="PANTHER" id="PTHR48111:SF28">
    <property type="entry name" value="TRANSCRIPTIONAL REGULATORY PROTEIN TCRX-RELATED"/>
    <property type="match status" value="1"/>
</dbReference>
<evidence type="ECO:0000256" key="4">
    <source>
        <dbReference type="ARBA" id="ARBA00023125"/>
    </source>
</evidence>
<feature type="modified residue" description="4-aspartylphosphate" evidence="6">
    <location>
        <position position="72"/>
    </location>
</feature>
<keyword evidence="3" id="KW-0805">Transcription regulation</keyword>
<dbReference type="CDD" id="cd00383">
    <property type="entry name" value="trans_reg_C"/>
    <property type="match status" value="1"/>
</dbReference>
<dbReference type="Pfam" id="PF00072">
    <property type="entry name" value="Response_reg"/>
    <property type="match status" value="1"/>
</dbReference>
<evidence type="ECO:0000259" key="9">
    <source>
        <dbReference type="PROSITE" id="PS51755"/>
    </source>
</evidence>
<dbReference type="PROSITE" id="PS50110">
    <property type="entry name" value="RESPONSE_REGULATORY"/>
    <property type="match status" value="1"/>
</dbReference>
<evidence type="ECO:0000313" key="11">
    <source>
        <dbReference type="Proteomes" id="UP000195913"/>
    </source>
</evidence>
<feature type="domain" description="Response regulatory" evidence="8">
    <location>
        <begin position="23"/>
        <end position="137"/>
    </location>
</feature>
<evidence type="ECO:0000256" key="1">
    <source>
        <dbReference type="ARBA" id="ARBA00022553"/>
    </source>
</evidence>
<dbReference type="PANTHER" id="PTHR48111">
    <property type="entry name" value="REGULATOR OF RPOS"/>
    <property type="match status" value="1"/>
</dbReference>
<dbReference type="Gene3D" id="3.40.50.2300">
    <property type="match status" value="1"/>
</dbReference>
<dbReference type="Pfam" id="PF00486">
    <property type="entry name" value="Trans_reg_C"/>
    <property type="match status" value="1"/>
</dbReference>
<evidence type="ECO:0000256" key="5">
    <source>
        <dbReference type="ARBA" id="ARBA00023163"/>
    </source>
</evidence>
<keyword evidence="11" id="KW-1185">Reference proteome</keyword>
<protein>
    <submittedName>
        <fullName evidence="10">Putative two-component system response regulator</fullName>
    </submittedName>
</protein>
<dbReference type="Gene3D" id="1.10.10.10">
    <property type="entry name" value="Winged helix-like DNA-binding domain superfamily/Winged helix DNA-binding domain"/>
    <property type="match status" value="1"/>
</dbReference>
<dbReference type="GO" id="GO:0006355">
    <property type="term" value="P:regulation of DNA-templated transcription"/>
    <property type="evidence" value="ECO:0007669"/>
    <property type="project" value="InterPro"/>
</dbReference>
<dbReference type="PROSITE" id="PS51755">
    <property type="entry name" value="OMPR_PHOB"/>
    <property type="match status" value="1"/>
</dbReference>
<dbReference type="GO" id="GO:0000156">
    <property type="term" value="F:phosphorelay response regulator activity"/>
    <property type="evidence" value="ECO:0007669"/>
    <property type="project" value="TreeGrafter"/>
</dbReference>
<dbReference type="AlphaFoldDB" id="A0A1R4F8Z1"/>
<sequence>MTNSQFSPNQLPRLEHPDGTPIRALVVDDEPSLAELVSMGARMLGWEVKVAGDGPSAVQEARSFSPDILVLDWMLPGFEGPEVLRKIRAFQPEVPALFLTAKDAVENRIEGLSLGGDDYVTKPFSLEEVLLRLHRLVERSGAAKADAAELVVGDLSMNLDMREVTRGGNVVNLTATEFDLLRYLMENARRVMSKNQILDSVWQYDFGGQANIVELYISYLRKKIDAGREPMIHTVRGAGYVLKPAP</sequence>
<dbReference type="EMBL" id="FUHW01000013">
    <property type="protein sequence ID" value="SJM52321.1"/>
    <property type="molecule type" value="Genomic_DNA"/>
</dbReference>
<evidence type="ECO:0000313" key="10">
    <source>
        <dbReference type="EMBL" id="SJM52321.1"/>
    </source>
</evidence>
<dbReference type="Gene3D" id="6.10.250.690">
    <property type="match status" value="1"/>
</dbReference>
<keyword evidence="2" id="KW-0902">Two-component regulatory system</keyword>
<reference evidence="10 11" key="1">
    <citation type="submission" date="2017-02" db="EMBL/GenBank/DDBJ databases">
        <authorList>
            <person name="Peterson S.W."/>
        </authorList>
    </citation>
    <scope>NUCLEOTIDE SEQUENCE [LARGE SCALE GENOMIC DNA]</scope>
    <source>
        <strain evidence="10 11">B Ar 00.02</strain>
    </source>
</reference>
<dbReference type="InterPro" id="IPR039420">
    <property type="entry name" value="WalR-like"/>
</dbReference>
<proteinExistence type="predicted"/>
<dbReference type="GO" id="GO:0032993">
    <property type="term" value="C:protein-DNA complex"/>
    <property type="evidence" value="ECO:0007669"/>
    <property type="project" value="TreeGrafter"/>
</dbReference>
<dbReference type="InterPro" id="IPR001867">
    <property type="entry name" value="OmpR/PhoB-type_DNA-bd"/>
</dbReference>
<keyword evidence="4 7" id="KW-0238">DNA-binding</keyword>
<dbReference type="InterPro" id="IPR011006">
    <property type="entry name" value="CheY-like_superfamily"/>
</dbReference>
<keyword evidence="1 6" id="KW-0597">Phosphoprotein</keyword>
<dbReference type="SMART" id="SM00862">
    <property type="entry name" value="Trans_reg_C"/>
    <property type="match status" value="1"/>
</dbReference>
<dbReference type="FunFam" id="1.10.10.10:FF:000005">
    <property type="entry name" value="Two-component system response regulator"/>
    <property type="match status" value="1"/>
</dbReference>
<dbReference type="InterPro" id="IPR036388">
    <property type="entry name" value="WH-like_DNA-bd_sf"/>
</dbReference>
<dbReference type="Proteomes" id="UP000195913">
    <property type="component" value="Unassembled WGS sequence"/>
</dbReference>
<evidence type="ECO:0000256" key="3">
    <source>
        <dbReference type="ARBA" id="ARBA00023015"/>
    </source>
</evidence>
<dbReference type="SMART" id="SM00448">
    <property type="entry name" value="REC"/>
    <property type="match status" value="1"/>
</dbReference>
<evidence type="ECO:0000259" key="8">
    <source>
        <dbReference type="PROSITE" id="PS50110"/>
    </source>
</evidence>
<dbReference type="InterPro" id="IPR001789">
    <property type="entry name" value="Sig_transdc_resp-reg_receiver"/>
</dbReference>
<feature type="domain" description="OmpR/PhoB-type" evidence="9">
    <location>
        <begin position="147"/>
        <end position="244"/>
    </location>
</feature>
<evidence type="ECO:0000256" key="6">
    <source>
        <dbReference type="PROSITE-ProRule" id="PRU00169"/>
    </source>
</evidence>
<name>A0A1R4F8Z1_9MICC</name>
<evidence type="ECO:0000256" key="7">
    <source>
        <dbReference type="PROSITE-ProRule" id="PRU01091"/>
    </source>
</evidence>
<dbReference type="SUPFAM" id="SSF52172">
    <property type="entry name" value="CheY-like"/>
    <property type="match status" value="1"/>
</dbReference>
<keyword evidence="5" id="KW-0804">Transcription</keyword>
<gene>
    <name evidence="10" type="ORF">FM101_02780</name>
</gene>